<dbReference type="InterPro" id="IPR001810">
    <property type="entry name" value="F-box_dom"/>
</dbReference>
<evidence type="ECO:0000259" key="1">
    <source>
        <dbReference type="PROSITE" id="PS50181"/>
    </source>
</evidence>
<dbReference type="AlphaFoldDB" id="A0A084AJ45"/>
<protein>
    <recommendedName>
        <fullName evidence="1">F-box domain-containing protein</fullName>
    </recommendedName>
</protein>
<dbReference type="EMBL" id="KL648706">
    <property type="protein sequence ID" value="KEY65324.1"/>
    <property type="molecule type" value="Genomic_DNA"/>
</dbReference>
<sequence length="459" mass="51776">MDRLPPETILQVMGEFDLTDLKNMRLVNKQLAATATPLLFAVLSFYGPHHVEPLASNDRTFPKRAVELGKLHEAIPEILSVASVCKKLIFSPAIYREGFWDDYRTYLQDLLEEPVREDEFEYSPGSDEDEPDYESLYEAAYNKRLARPEEERPRILAAEEEWEVKREEEKASEDKNAAALQQMLGRMSRLEEIEILPWEFAGFGDLSFQSLIQRSFEVDIMRNDISTTVDLLHILASSLRASGRHVEKLRIHQCIPELLQNSPGMQHAFTGLRHLRLDMHQVDSLLEDSSAPQALPSLLKFAQPTLERLELVSGGKWPQLPSTGVHSLNRILADEETGSPLSFPSLQSFHLGSMLVSTPSLIGFIAAQPKVSTLEFSYVYLATTGMGWTSLATQLPEVVTSWTVSGAVGDGPIAGFRPPLGYNWCTEWRPDQNPLPAETGWKGEQVEPLRTRFQRIETT</sequence>
<keyword evidence="3" id="KW-1185">Reference proteome</keyword>
<evidence type="ECO:0000313" key="2">
    <source>
        <dbReference type="EMBL" id="KEY65324.1"/>
    </source>
</evidence>
<dbReference type="Gene3D" id="3.80.10.10">
    <property type="entry name" value="Ribonuclease Inhibitor"/>
    <property type="match status" value="1"/>
</dbReference>
<gene>
    <name evidence="2" type="ORF">S7711_10518</name>
</gene>
<name>A0A084AJ45_STACB</name>
<proteinExistence type="predicted"/>
<evidence type="ECO:0000313" key="3">
    <source>
        <dbReference type="Proteomes" id="UP000028045"/>
    </source>
</evidence>
<dbReference type="HOGENOM" id="CLU_047873_0_0_1"/>
<reference evidence="2 3" key="1">
    <citation type="journal article" date="2014" name="BMC Genomics">
        <title>Comparative genome sequencing reveals chemotype-specific gene clusters in the toxigenic black mold Stachybotrys.</title>
        <authorList>
            <person name="Semeiks J."/>
            <person name="Borek D."/>
            <person name="Otwinowski Z."/>
            <person name="Grishin N.V."/>
        </authorList>
    </citation>
    <scope>NUCLEOTIDE SEQUENCE [LARGE SCALE GENOMIC DNA]</scope>
    <source>
        <strain evidence="3">CBS 109288 / IBT 7711</strain>
    </source>
</reference>
<dbReference type="OrthoDB" id="3792523at2759"/>
<dbReference type="Proteomes" id="UP000028045">
    <property type="component" value="Unassembled WGS sequence"/>
</dbReference>
<organism evidence="2 3">
    <name type="scientific">Stachybotrys chartarum (strain CBS 109288 / IBT 7711)</name>
    <name type="common">Toxic black mold</name>
    <name type="synonym">Stilbospora chartarum</name>
    <dbReference type="NCBI Taxonomy" id="1280523"/>
    <lineage>
        <taxon>Eukaryota</taxon>
        <taxon>Fungi</taxon>
        <taxon>Dikarya</taxon>
        <taxon>Ascomycota</taxon>
        <taxon>Pezizomycotina</taxon>
        <taxon>Sordariomycetes</taxon>
        <taxon>Hypocreomycetidae</taxon>
        <taxon>Hypocreales</taxon>
        <taxon>Stachybotryaceae</taxon>
        <taxon>Stachybotrys</taxon>
    </lineage>
</organism>
<feature type="domain" description="F-box" evidence="1">
    <location>
        <begin position="1"/>
        <end position="43"/>
    </location>
</feature>
<dbReference type="SUPFAM" id="SSF52047">
    <property type="entry name" value="RNI-like"/>
    <property type="match status" value="1"/>
</dbReference>
<accession>A0A084AJ45</accession>
<dbReference type="PROSITE" id="PS50181">
    <property type="entry name" value="FBOX"/>
    <property type="match status" value="1"/>
</dbReference>
<dbReference type="InterPro" id="IPR032675">
    <property type="entry name" value="LRR_dom_sf"/>
</dbReference>